<evidence type="ECO:0000256" key="6">
    <source>
        <dbReference type="ARBA" id="ARBA00022833"/>
    </source>
</evidence>
<dbReference type="Gene3D" id="2.60.120.1040">
    <property type="entry name" value="ZPR1, A/B domain"/>
    <property type="match status" value="2"/>
</dbReference>
<dbReference type="FunFam" id="2.20.25.420:FF:000001">
    <property type="entry name" value="Zinc finger protein ZPR1"/>
    <property type="match status" value="1"/>
</dbReference>
<dbReference type="SMART" id="SM00709">
    <property type="entry name" value="Zpr1"/>
    <property type="match status" value="2"/>
</dbReference>
<evidence type="ECO:0000256" key="2">
    <source>
        <dbReference type="ARBA" id="ARBA00008354"/>
    </source>
</evidence>
<dbReference type="EMBL" id="JAPEVG010000037">
    <property type="protein sequence ID" value="KAJ8494344.1"/>
    <property type="molecule type" value="Genomic_DNA"/>
</dbReference>
<dbReference type="InterPro" id="IPR004457">
    <property type="entry name" value="Znf_ZPR1"/>
</dbReference>
<dbReference type="InterPro" id="IPR042452">
    <property type="entry name" value="ZPR1_Znf1/2"/>
</dbReference>
<proteinExistence type="inferred from homology"/>
<name>A0AAD7XEW5_9APHY</name>
<dbReference type="PANTHER" id="PTHR10876">
    <property type="entry name" value="ZINC FINGER PROTEIN ZPR1"/>
    <property type="match status" value="1"/>
</dbReference>
<evidence type="ECO:0000259" key="10">
    <source>
        <dbReference type="SMART" id="SM00709"/>
    </source>
</evidence>
<comment type="subcellular location">
    <subcellularLocation>
        <location evidence="1">Nucleus</location>
    </subcellularLocation>
</comment>
<dbReference type="NCBIfam" id="TIGR00310">
    <property type="entry name" value="ZPR1_znf"/>
    <property type="match status" value="2"/>
</dbReference>
<dbReference type="GO" id="GO:0008270">
    <property type="term" value="F:zinc ion binding"/>
    <property type="evidence" value="ECO:0007669"/>
    <property type="project" value="UniProtKB-KW"/>
</dbReference>
<evidence type="ECO:0000256" key="8">
    <source>
        <dbReference type="ARBA" id="ARBA00054139"/>
    </source>
</evidence>
<keyword evidence="12" id="KW-1185">Reference proteome</keyword>
<evidence type="ECO:0000313" key="12">
    <source>
        <dbReference type="Proteomes" id="UP001215151"/>
    </source>
</evidence>
<feature type="region of interest" description="Disordered" evidence="9">
    <location>
        <begin position="182"/>
        <end position="202"/>
    </location>
</feature>
<dbReference type="Proteomes" id="UP001215151">
    <property type="component" value="Unassembled WGS sequence"/>
</dbReference>
<dbReference type="Pfam" id="PF22794">
    <property type="entry name" value="jr-ZPR1"/>
    <property type="match status" value="2"/>
</dbReference>
<dbReference type="FunFam" id="2.20.25.420:FF:000002">
    <property type="entry name" value="Zinc finger protein ZPR1"/>
    <property type="match status" value="1"/>
</dbReference>
<evidence type="ECO:0000256" key="7">
    <source>
        <dbReference type="ARBA" id="ARBA00023242"/>
    </source>
</evidence>
<keyword evidence="6" id="KW-0862">Zinc</keyword>
<dbReference type="Pfam" id="PF03367">
    <property type="entry name" value="Zn_ribbon_ZPR1"/>
    <property type="match status" value="2"/>
</dbReference>
<dbReference type="InterPro" id="IPR040141">
    <property type="entry name" value="ZPR1"/>
</dbReference>
<accession>A0AAD7XEW5</accession>
<protein>
    <recommendedName>
        <fullName evidence="10">Zinc finger ZPR1-type domain-containing protein</fullName>
    </recommendedName>
</protein>
<evidence type="ECO:0000256" key="1">
    <source>
        <dbReference type="ARBA" id="ARBA00004123"/>
    </source>
</evidence>
<keyword evidence="3" id="KW-0479">Metal-binding</keyword>
<comment type="similarity">
    <text evidence="2">Belongs to the ZPR1 family.</text>
</comment>
<evidence type="ECO:0000256" key="4">
    <source>
        <dbReference type="ARBA" id="ARBA00022737"/>
    </source>
</evidence>
<keyword evidence="5" id="KW-0863">Zinc-finger</keyword>
<reference evidence="11" key="1">
    <citation type="submission" date="2022-11" db="EMBL/GenBank/DDBJ databases">
        <title>Genome Sequence of Cubamyces cubensis.</title>
        <authorList>
            <person name="Buettner E."/>
        </authorList>
    </citation>
    <scope>NUCLEOTIDE SEQUENCE</scope>
    <source>
        <strain evidence="11">MPL-01</strain>
    </source>
</reference>
<dbReference type="InterPro" id="IPR056180">
    <property type="entry name" value="ZPR1_jr_dom"/>
</dbReference>
<feature type="region of interest" description="Disordered" evidence="9">
    <location>
        <begin position="470"/>
        <end position="505"/>
    </location>
</feature>
<dbReference type="InterPro" id="IPR042451">
    <property type="entry name" value="ZPR1_A/B_dom"/>
</dbReference>
<dbReference type="FunFam" id="2.60.120.1040:FF:000001">
    <property type="entry name" value="Zinc finger protein ZPR1"/>
    <property type="match status" value="1"/>
</dbReference>
<feature type="domain" description="Zinc finger ZPR1-type" evidence="10">
    <location>
        <begin position="287"/>
        <end position="444"/>
    </location>
</feature>
<evidence type="ECO:0000256" key="5">
    <source>
        <dbReference type="ARBA" id="ARBA00022771"/>
    </source>
</evidence>
<feature type="compositionally biased region" description="Basic and acidic residues" evidence="9">
    <location>
        <begin position="486"/>
        <end position="505"/>
    </location>
</feature>
<evidence type="ECO:0000256" key="3">
    <source>
        <dbReference type="ARBA" id="ARBA00022723"/>
    </source>
</evidence>
<dbReference type="AlphaFoldDB" id="A0AAD7XEW5"/>
<keyword evidence="7" id="KW-0539">Nucleus</keyword>
<evidence type="ECO:0000256" key="9">
    <source>
        <dbReference type="SAM" id="MobiDB-lite"/>
    </source>
</evidence>
<sequence>MSTNPELFPAIGSVVDQTQKLPVEAQTVEVTLDEERPVQEIESLCMRCEQQGVTRLLLTSIPYFREIIVMSFRCEHCGFSNNEVQSAGSIRPEGTVYTVRVLAREDLDRQIVKSNTCSVEIPEFELTIPPGRGQLTTIEGLIRDIIIDLGADQPLRRVENPAAYEKIEGILSRCRDIVGDDEDEEADENATGEVKAPKRASEMDTPMQPFTIRLNDPAGNSFVEFVGSMADPKWNLRTYHRTRQQNIDLGLVAPDEPAPEAPAEAQEKEGEGEPLLNENEEIFTFPGTCSSCGHPCNTNIKKVNIPYFKDVLIMSTNCDKCGYRDNEVKSGAAISPQGKRITLKVEDREDLSRDILKSESCGMSIPEIELVLQAGTLGGRFTTVEGILDQIYEELSDKVFASGDSRSDKDSFEQFLKKLKAVKNVEHPFTLILDDPLANSYLQNLYAPDPDPNMTIEMYDRTWQQNEELGLNDMKVEGYEADAQQESEKSEPAKADASKDEAKSS</sequence>
<feature type="domain" description="Zinc finger ZPR1-type" evidence="10">
    <location>
        <begin position="43"/>
        <end position="225"/>
    </location>
</feature>
<dbReference type="GO" id="GO:0005634">
    <property type="term" value="C:nucleus"/>
    <property type="evidence" value="ECO:0007669"/>
    <property type="project" value="UniProtKB-SubCell"/>
</dbReference>
<gene>
    <name evidence="11" type="ORF">ONZ51_g2378</name>
</gene>
<keyword evidence="4" id="KW-0677">Repeat</keyword>
<evidence type="ECO:0000313" key="11">
    <source>
        <dbReference type="EMBL" id="KAJ8494344.1"/>
    </source>
</evidence>
<comment type="caution">
    <text evidence="11">The sequence shown here is derived from an EMBL/GenBank/DDBJ whole genome shotgun (WGS) entry which is preliminary data.</text>
</comment>
<dbReference type="Gene3D" id="2.20.25.420">
    <property type="entry name" value="ZPR1, zinc finger domain"/>
    <property type="match status" value="2"/>
</dbReference>
<comment type="function">
    <text evidence="8">Acts as a protein folding chaperone for elongation factor 1-alpha.</text>
</comment>
<dbReference type="PANTHER" id="PTHR10876:SF0">
    <property type="entry name" value="ZINC FINGER PROTEIN ZPR1"/>
    <property type="match status" value="1"/>
</dbReference>
<organism evidence="11 12">
    <name type="scientific">Trametes cubensis</name>
    <dbReference type="NCBI Taxonomy" id="1111947"/>
    <lineage>
        <taxon>Eukaryota</taxon>
        <taxon>Fungi</taxon>
        <taxon>Dikarya</taxon>
        <taxon>Basidiomycota</taxon>
        <taxon>Agaricomycotina</taxon>
        <taxon>Agaricomycetes</taxon>
        <taxon>Polyporales</taxon>
        <taxon>Polyporaceae</taxon>
        <taxon>Trametes</taxon>
    </lineage>
</organism>